<dbReference type="STRING" id="94237.ENSMMOP00000007725"/>
<evidence type="ECO:0000313" key="2">
    <source>
        <dbReference type="Proteomes" id="UP000261620"/>
    </source>
</evidence>
<proteinExistence type="predicted"/>
<keyword evidence="2" id="KW-1185">Reference proteome</keyword>
<reference evidence="1" key="1">
    <citation type="submission" date="2025-08" db="UniProtKB">
        <authorList>
            <consortium name="Ensembl"/>
        </authorList>
    </citation>
    <scope>IDENTIFICATION</scope>
</reference>
<evidence type="ECO:0000313" key="1">
    <source>
        <dbReference type="Ensembl" id="ENSMMOP00000007725.1"/>
    </source>
</evidence>
<organism evidence="1 2">
    <name type="scientific">Mola mola</name>
    <name type="common">Ocean sunfish</name>
    <name type="synonym">Tetraodon mola</name>
    <dbReference type="NCBI Taxonomy" id="94237"/>
    <lineage>
        <taxon>Eukaryota</taxon>
        <taxon>Metazoa</taxon>
        <taxon>Chordata</taxon>
        <taxon>Craniata</taxon>
        <taxon>Vertebrata</taxon>
        <taxon>Euteleostomi</taxon>
        <taxon>Actinopterygii</taxon>
        <taxon>Neopterygii</taxon>
        <taxon>Teleostei</taxon>
        <taxon>Neoteleostei</taxon>
        <taxon>Acanthomorphata</taxon>
        <taxon>Eupercaria</taxon>
        <taxon>Tetraodontiformes</taxon>
        <taxon>Molidae</taxon>
        <taxon>Mola</taxon>
    </lineage>
</organism>
<dbReference type="Ensembl" id="ENSMMOT00000007871.1">
    <property type="protein sequence ID" value="ENSMMOP00000007725.1"/>
    <property type="gene ID" value="ENSMMOG00000006008.1"/>
</dbReference>
<dbReference type="OMA" id="TVHAMLG"/>
<dbReference type="Proteomes" id="UP000261620">
    <property type="component" value="Unplaced"/>
</dbReference>
<name>A0A3Q4ASY4_MOLML</name>
<protein>
    <submittedName>
        <fullName evidence="1">Uncharacterized protein</fullName>
    </submittedName>
</protein>
<reference evidence="1" key="2">
    <citation type="submission" date="2025-09" db="UniProtKB">
        <authorList>
            <consortium name="Ensembl"/>
        </authorList>
    </citation>
    <scope>IDENTIFICATION</scope>
</reference>
<dbReference type="AlphaFoldDB" id="A0A3Q4ASY4"/>
<accession>A0A3Q4ASY4</accession>
<sequence>MRAARSEVRLSLCTPGTSGRSTLAALIAAQGMILSNRKGLLPEPNLAQLLTSMTNPAALQILMRPYHAGKRGGTTVDDGGRLCIHLLQNLLHMQLAQQQLLHIKDKRISGVRLQCVCACVCCG</sequence>